<dbReference type="PROSITE" id="PS50020">
    <property type="entry name" value="WW_DOMAIN_2"/>
    <property type="match status" value="1"/>
</dbReference>
<proteinExistence type="predicted"/>
<dbReference type="Proteomes" id="UP000697127">
    <property type="component" value="Unassembled WGS sequence"/>
</dbReference>
<organism evidence="2 3">
    <name type="scientific">Pichia californica</name>
    <dbReference type="NCBI Taxonomy" id="460514"/>
    <lineage>
        <taxon>Eukaryota</taxon>
        <taxon>Fungi</taxon>
        <taxon>Dikarya</taxon>
        <taxon>Ascomycota</taxon>
        <taxon>Saccharomycotina</taxon>
        <taxon>Pichiomycetes</taxon>
        <taxon>Pichiales</taxon>
        <taxon>Pichiaceae</taxon>
        <taxon>Pichia</taxon>
    </lineage>
</organism>
<evidence type="ECO:0000259" key="1">
    <source>
        <dbReference type="PROSITE" id="PS50020"/>
    </source>
</evidence>
<sequence>MNESDKKKFKKDNIGLYGSILYKVTLSQRWTMLITNHGERFYFDNIERKSVWQMPQNEEAYKIIYDNQQLLISWIGMIRGAYISSELLRKIGDKFGLTIKKRDDNKDKVKEIQQEDQKFKEIEIQNEEDNDDDKEFVDEIEDDNEDDNEEENQFALDLSDLDDLISESEDEKDKLNQISDVNEKIISSDDPLLSEYLNKYTKLSNIISLEEFSSSIPMGSVIGFLKLLEDSNIDAYSSYDLEIDDLVGKPEYTLLKCQLITPKIQRELWDEYCRIRGIIGDNEITENKEKNSKKEFFKNDDTLEIQFAVFLKTNGLEKLPKFYTDFNRQILRKAKIEHDDEYPELCKQIPLNVRQLLYNKWRDFSKLETDDDREKIIFDSLKKVSGSDNMSEIINTIKQKKLVDSFDCFFFDNEQLQQLETRL</sequence>
<dbReference type="InterPro" id="IPR036020">
    <property type="entry name" value="WW_dom_sf"/>
</dbReference>
<dbReference type="CDD" id="cd00201">
    <property type="entry name" value="WW"/>
    <property type="match status" value="1"/>
</dbReference>
<gene>
    <name evidence="2" type="ORF">C6P40_003236</name>
</gene>
<dbReference type="InterPro" id="IPR036517">
    <property type="entry name" value="FF_domain_sf"/>
</dbReference>
<evidence type="ECO:0000313" key="2">
    <source>
        <dbReference type="EMBL" id="KAG0690312.1"/>
    </source>
</evidence>
<accession>A0A9P6WNF1</accession>
<dbReference type="InterPro" id="IPR001202">
    <property type="entry name" value="WW_dom"/>
</dbReference>
<evidence type="ECO:0000313" key="3">
    <source>
        <dbReference type="Proteomes" id="UP000697127"/>
    </source>
</evidence>
<dbReference type="EMBL" id="PUHW01000036">
    <property type="protein sequence ID" value="KAG0690312.1"/>
    <property type="molecule type" value="Genomic_DNA"/>
</dbReference>
<dbReference type="AlphaFoldDB" id="A0A9P6WNF1"/>
<dbReference type="SUPFAM" id="SSF51045">
    <property type="entry name" value="WW domain"/>
    <property type="match status" value="1"/>
</dbReference>
<protein>
    <recommendedName>
        <fullName evidence="1">WW domain-containing protein</fullName>
    </recommendedName>
</protein>
<name>A0A9P6WNF1_9ASCO</name>
<dbReference type="SUPFAM" id="SSF81698">
    <property type="entry name" value="FF domain"/>
    <property type="match status" value="1"/>
</dbReference>
<keyword evidence="3" id="KW-1185">Reference proteome</keyword>
<feature type="domain" description="WW" evidence="1">
    <location>
        <begin position="24"/>
        <end position="57"/>
    </location>
</feature>
<reference evidence="2" key="1">
    <citation type="submission" date="2020-11" db="EMBL/GenBank/DDBJ databases">
        <title>Kefir isolates.</title>
        <authorList>
            <person name="Marcisauskas S."/>
            <person name="Kim Y."/>
            <person name="Blasche S."/>
        </authorList>
    </citation>
    <scope>NUCLEOTIDE SEQUENCE</scope>
    <source>
        <strain evidence="2">Olga-1</strain>
    </source>
</reference>
<comment type="caution">
    <text evidence="2">The sequence shown here is derived from an EMBL/GenBank/DDBJ whole genome shotgun (WGS) entry which is preliminary data.</text>
</comment>